<reference evidence="2" key="1">
    <citation type="submission" date="2014-08" db="EMBL/GenBank/DDBJ databases">
        <authorList>
            <person name="Moulin L."/>
        </authorList>
    </citation>
    <scope>NUCLEOTIDE SEQUENCE [LARGE SCALE GENOMIC DNA]</scope>
</reference>
<evidence type="ECO:0008006" key="3">
    <source>
        <dbReference type="Google" id="ProtNLM"/>
    </source>
</evidence>
<sequence length="128" mass="14236">MMSWNVEEFNAPDLLPFVKAGQKLSHAAVALQMQSTGALFSLQIEAASFLSRRFWDDLRLIETLMRRDEFADAYDVFVNFFQNATSDYTGEVARLAFLGAGFASETAGRAREEAEATIEDMRAATLAP</sequence>
<evidence type="ECO:0000313" key="1">
    <source>
        <dbReference type="EMBL" id="CDX25337.1"/>
    </source>
</evidence>
<organism evidence="1 2">
    <name type="scientific">Mesorhizobium plurifarium</name>
    <dbReference type="NCBI Taxonomy" id="69974"/>
    <lineage>
        <taxon>Bacteria</taxon>
        <taxon>Pseudomonadati</taxon>
        <taxon>Pseudomonadota</taxon>
        <taxon>Alphaproteobacteria</taxon>
        <taxon>Hyphomicrobiales</taxon>
        <taxon>Phyllobacteriaceae</taxon>
        <taxon>Mesorhizobium</taxon>
    </lineage>
</organism>
<dbReference type="Proteomes" id="UP000045285">
    <property type="component" value="Unassembled WGS sequence"/>
</dbReference>
<accession>A0A090E6S9</accession>
<evidence type="ECO:0000313" key="2">
    <source>
        <dbReference type="Proteomes" id="UP000045285"/>
    </source>
</evidence>
<dbReference type="AlphaFoldDB" id="A0A090E6S9"/>
<proteinExistence type="predicted"/>
<dbReference type="EMBL" id="CCMZ01000050">
    <property type="protein sequence ID" value="CDX25337.1"/>
    <property type="molecule type" value="Genomic_DNA"/>
</dbReference>
<protein>
    <recommendedName>
        <fullName evidence="3">Phasin domain-containing protein</fullName>
    </recommendedName>
</protein>
<keyword evidence="2" id="KW-1185">Reference proteome</keyword>
<name>A0A090E6S9_MESPL</name>
<gene>
    <name evidence="1" type="ORF">MPL3356_540060</name>
</gene>